<dbReference type="EMBL" id="JBEWZI010000026">
    <property type="protein sequence ID" value="MET7016032.1"/>
    <property type="molecule type" value="Genomic_DNA"/>
</dbReference>
<keyword evidence="2" id="KW-0732">Signal</keyword>
<evidence type="ECO:0000313" key="4">
    <source>
        <dbReference type="Proteomes" id="UP001549691"/>
    </source>
</evidence>
<dbReference type="Proteomes" id="UP001549691">
    <property type="component" value="Unassembled WGS sequence"/>
</dbReference>
<name>A0ABV2TSN7_9RHOO</name>
<feature type="signal peptide" evidence="2">
    <location>
        <begin position="1"/>
        <end position="22"/>
    </location>
</feature>
<dbReference type="RefSeq" id="WP_354602490.1">
    <property type="nucleotide sequence ID" value="NZ_JBEWZI010000026.1"/>
</dbReference>
<feature type="chain" id="PRO_5046318372" evidence="2">
    <location>
        <begin position="23"/>
        <end position="187"/>
    </location>
</feature>
<sequence length="187" mass="20541">MAGRQLLAALILLLALLAPAQAQVLGAATSPPAWSTLNAQQRTALAPLSKEWNSLPETRKQKWLGIARRYAALSPVEQARMQDRMREWVALTPAQRDLARNQYKKLRTAPQEQKIELSRKWQEYEALSNEEKERLQAAPIARIAVPANASQPAAPYATAVPKLLVQAPPSSKSRPLAVVAPISSQSP</sequence>
<keyword evidence="4" id="KW-1185">Reference proteome</keyword>
<evidence type="ECO:0000256" key="1">
    <source>
        <dbReference type="SAM" id="MobiDB-lite"/>
    </source>
</evidence>
<dbReference type="Pfam" id="PF11304">
    <property type="entry name" value="DUF3106"/>
    <property type="match status" value="1"/>
</dbReference>
<comment type="caution">
    <text evidence="3">The sequence shown here is derived from an EMBL/GenBank/DDBJ whole genome shotgun (WGS) entry which is preliminary data.</text>
</comment>
<evidence type="ECO:0000313" key="3">
    <source>
        <dbReference type="EMBL" id="MET7016032.1"/>
    </source>
</evidence>
<proteinExistence type="predicted"/>
<organism evidence="3 4">
    <name type="scientific">Uliginosibacterium flavum</name>
    <dbReference type="NCBI Taxonomy" id="1396831"/>
    <lineage>
        <taxon>Bacteria</taxon>
        <taxon>Pseudomonadati</taxon>
        <taxon>Pseudomonadota</taxon>
        <taxon>Betaproteobacteria</taxon>
        <taxon>Rhodocyclales</taxon>
        <taxon>Zoogloeaceae</taxon>
        <taxon>Uliginosibacterium</taxon>
    </lineage>
</organism>
<protein>
    <submittedName>
        <fullName evidence="3">DUF3106 domain-containing protein</fullName>
    </submittedName>
</protein>
<feature type="region of interest" description="Disordered" evidence="1">
    <location>
        <begin position="168"/>
        <end position="187"/>
    </location>
</feature>
<reference evidence="3 4" key="1">
    <citation type="submission" date="2024-07" db="EMBL/GenBank/DDBJ databases">
        <title>Uliginosibacterium flavum JJ3220;KACC:17644.</title>
        <authorList>
            <person name="Kim M.K."/>
        </authorList>
    </citation>
    <scope>NUCLEOTIDE SEQUENCE [LARGE SCALE GENOMIC DNA]</scope>
    <source>
        <strain evidence="3 4">KACC:17644</strain>
    </source>
</reference>
<accession>A0ABV2TSN7</accession>
<gene>
    <name evidence="3" type="ORF">ABXR19_17740</name>
</gene>
<dbReference type="InterPro" id="IPR021455">
    <property type="entry name" value="DUF3106"/>
</dbReference>
<evidence type="ECO:0000256" key="2">
    <source>
        <dbReference type="SAM" id="SignalP"/>
    </source>
</evidence>